<dbReference type="FunCoup" id="A0A059DGF6">
    <property type="interactions" value="1385"/>
</dbReference>
<dbReference type="PANTHER" id="PTHR24136">
    <property type="entry name" value="SOWAH (DROSOPHILA) HOMOLOG"/>
    <property type="match status" value="1"/>
</dbReference>
<name>A0A059DGF6_EUCGR</name>
<dbReference type="GO" id="GO:0045732">
    <property type="term" value="P:positive regulation of protein catabolic process"/>
    <property type="evidence" value="ECO:0000318"/>
    <property type="project" value="GO_Central"/>
</dbReference>
<feature type="transmembrane region" description="Helical" evidence="5">
    <location>
        <begin position="182"/>
        <end position="203"/>
    </location>
</feature>
<sequence>MAVPGRRNGLLEDDENEDDQNYALFEQDGLLDPDSYTPPHLRDLSAAVQDGDVDALRLALDNLNGSIDEPVEDGDTALHLACLYGHLPCVQLLLERGACLEAKDEDGAIPLHDACAGGYVDIVQFLINRARSRECVRRMLETNDDEGDTPLHHAARGEHVDVIRILLAAGADITKTNMYGKVCTYVTFPLAFLSLNVFLILSISRPLVSYLNQTLKLNEFWKLPVVLRVVSSFL</sequence>
<accession>A0A059DGF6</accession>
<feature type="repeat" description="ANK" evidence="4">
    <location>
        <begin position="106"/>
        <end position="129"/>
    </location>
</feature>
<dbReference type="STRING" id="71139.A0A059DGF6"/>
<keyword evidence="3 4" id="KW-0040">ANK repeat</keyword>
<evidence type="ECO:0000256" key="2">
    <source>
        <dbReference type="ARBA" id="ARBA00022737"/>
    </source>
</evidence>
<dbReference type="InterPro" id="IPR036770">
    <property type="entry name" value="Ankyrin_rpt-contain_sf"/>
</dbReference>
<keyword evidence="2" id="KW-0677">Repeat</keyword>
<feature type="repeat" description="ANK" evidence="4">
    <location>
        <begin position="146"/>
        <end position="178"/>
    </location>
</feature>
<feature type="repeat" description="ANK" evidence="4">
    <location>
        <begin position="73"/>
        <end position="105"/>
    </location>
</feature>
<proteinExistence type="inferred from homology"/>
<organism evidence="6">
    <name type="scientific">Eucalyptus grandis</name>
    <name type="common">Flooded gum</name>
    <dbReference type="NCBI Taxonomy" id="71139"/>
    <lineage>
        <taxon>Eukaryota</taxon>
        <taxon>Viridiplantae</taxon>
        <taxon>Streptophyta</taxon>
        <taxon>Embryophyta</taxon>
        <taxon>Tracheophyta</taxon>
        <taxon>Spermatophyta</taxon>
        <taxon>Magnoliopsida</taxon>
        <taxon>eudicotyledons</taxon>
        <taxon>Gunneridae</taxon>
        <taxon>Pentapetalae</taxon>
        <taxon>rosids</taxon>
        <taxon>malvids</taxon>
        <taxon>Myrtales</taxon>
        <taxon>Myrtaceae</taxon>
        <taxon>Myrtoideae</taxon>
        <taxon>Eucalypteae</taxon>
        <taxon>Eucalyptus</taxon>
    </lineage>
</organism>
<dbReference type="PANTHER" id="PTHR24136:SF15">
    <property type="entry name" value="ANK_REP_REGION DOMAIN-CONTAINING PROTEIN"/>
    <property type="match status" value="1"/>
</dbReference>
<dbReference type="InterPro" id="IPR002110">
    <property type="entry name" value="Ankyrin_rpt"/>
</dbReference>
<dbReference type="AlphaFoldDB" id="A0A059DGF6"/>
<evidence type="ECO:0000313" key="6">
    <source>
        <dbReference type="EMBL" id="KCW89330.1"/>
    </source>
</evidence>
<dbReference type="SUPFAM" id="SSF48403">
    <property type="entry name" value="Ankyrin repeat"/>
    <property type="match status" value="1"/>
</dbReference>
<keyword evidence="5" id="KW-1133">Transmembrane helix</keyword>
<comment type="similarity">
    <text evidence="1">Belongs to the ankyrin SOCS box (ASB) family.</text>
</comment>
<dbReference type="PROSITE" id="PS50088">
    <property type="entry name" value="ANK_REPEAT"/>
    <property type="match status" value="3"/>
</dbReference>
<protein>
    <submittedName>
        <fullName evidence="6">Uncharacterized protein</fullName>
    </submittedName>
</protein>
<dbReference type="PRINTS" id="PR01415">
    <property type="entry name" value="ANKYRIN"/>
</dbReference>
<dbReference type="InParanoid" id="A0A059DGF6"/>
<keyword evidence="5" id="KW-0812">Transmembrane</keyword>
<evidence type="ECO:0000256" key="5">
    <source>
        <dbReference type="SAM" id="Phobius"/>
    </source>
</evidence>
<gene>
    <name evidence="6" type="ORF">EUGRSUZ_A01621</name>
</gene>
<dbReference type="Pfam" id="PF12796">
    <property type="entry name" value="Ank_2"/>
    <property type="match status" value="2"/>
</dbReference>
<dbReference type="Gene3D" id="1.25.40.20">
    <property type="entry name" value="Ankyrin repeat-containing domain"/>
    <property type="match status" value="1"/>
</dbReference>
<dbReference type="GO" id="GO:0016567">
    <property type="term" value="P:protein ubiquitination"/>
    <property type="evidence" value="ECO:0000318"/>
    <property type="project" value="GO_Central"/>
</dbReference>
<dbReference type="Gramene" id="KCW89330">
    <property type="protein sequence ID" value="KCW89330"/>
    <property type="gene ID" value="EUGRSUZ_A01621"/>
</dbReference>
<dbReference type="InterPro" id="IPR051573">
    <property type="entry name" value="Ankyrin-SOCS_box_domain"/>
</dbReference>
<evidence type="ECO:0000256" key="3">
    <source>
        <dbReference type="ARBA" id="ARBA00023043"/>
    </source>
</evidence>
<dbReference type="EMBL" id="KK198753">
    <property type="protein sequence ID" value="KCW89330.1"/>
    <property type="molecule type" value="Genomic_DNA"/>
</dbReference>
<dbReference type="PROSITE" id="PS50297">
    <property type="entry name" value="ANK_REP_REGION"/>
    <property type="match status" value="3"/>
</dbReference>
<dbReference type="FunFam" id="1.25.40.20:FF:000316">
    <property type="entry name" value="BRCA1-associated RING domain protein 1"/>
    <property type="match status" value="1"/>
</dbReference>
<reference evidence="6" key="1">
    <citation type="submission" date="2013-07" db="EMBL/GenBank/DDBJ databases">
        <title>The genome of Eucalyptus grandis.</title>
        <authorList>
            <person name="Schmutz J."/>
            <person name="Hayes R."/>
            <person name="Myburg A."/>
            <person name="Tuskan G."/>
            <person name="Grattapaglia D."/>
            <person name="Rokhsar D.S."/>
        </authorList>
    </citation>
    <scope>NUCLEOTIDE SEQUENCE</scope>
    <source>
        <tissue evidence="6">Leaf extractions</tissue>
    </source>
</reference>
<evidence type="ECO:0000256" key="4">
    <source>
        <dbReference type="PROSITE-ProRule" id="PRU00023"/>
    </source>
</evidence>
<keyword evidence="5" id="KW-0472">Membrane</keyword>
<evidence type="ECO:0000256" key="1">
    <source>
        <dbReference type="ARBA" id="ARBA00005949"/>
    </source>
</evidence>
<dbReference type="SMART" id="SM00248">
    <property type="entry name" value="ANK"/>
    <property type="match status" value="3"/>
</dbReference>
<dbReference type="OMA" id="CRNNLLG"/>